<dbReference type="CDD" id="cd00757">
    <property type="entry name" value="ThiF_MoeB_HesA_family"/>
    <property type="match status" value="1"/>
</dbReference>
<evidence type="ECO:0000313" key="15">
    <source>
        <dbReference type="EMBL" id="HHJ80483.1"/>
    </source>
</evidence>
<dbReference type="GO" id="GO:0004792">
    <property type="term" value="F:thiosulfate-cyanide sulfurtransferase activity"/>
    <property type="evidence" value="ECO:0007669"/>
    <property type="project" value="TreeGrafter"/>
</dbReference>
<dbReference type="GO" id="GO:0005524">
    <property type="term" value="F:ATP binding"/>
    <property type="evidence" value="ECO:0007669"/>
    <property type="project" value="UniProtKB-KW"/>
</dbReference>
<comment type="function">
    <text evidence="7">Catalyzes the adenylation by ATP of the carboxyl group of the C-terminal glycine of sulfur carrier protein MoaD.</text>
</comment>
<evidence type="ECO:0000256" key="2">
    <source>
        <dbReference type="ARBA" id="ARBA00009919"/>
    </source>
</evidence>
<evidence type="ECO:0000256" key="11">
    <source>
        <dbReference type="ARBA" id="ARBA00075110"/>
    </source>
</evidence>
<keyword evidence="5" id="KW-0067">ATP-binding</keyword>
<dbReference type="FunFam" id="3.40.50.720:FF:000033">
    <property type="entry name" value="Adenylyltransferase and sulfurtransferase MOCS3"/>
    <property type="match status" value="1"/>
</dbReference>
<proteinExistence type="inferred from homology"/>
<dbReference type="NCBIfam" id="NF004281">
    <property type="entry name" value="PRK05690.1"/>
    <property type="match status" value="1"/>
</dbReference>
<evidence type="ECO:0000256" key="1">
    <source>
        <dbReference type="ARBA" id="ARBA00005046"/>
    </source>
</evidence>
<comment type="caution">
    <text evidence="15">The sequence shown here is derived from an EMBL/GenBank/DDBJ whole genome shotgun (WGS) entry which is preliminary data.</text>
</comment>
<keyword evidence="4" id="KW-0547">Nucleotide-binding</keyword>
<dbReference type="SUPFAM" id="SSF69572">
    <property type="entry name" value="Activating enzymes of the ubiquitin-like proteins"/>
    <property type="match status" value="1"/>
</dbReference>
<evidence type="ECO:0000256" key="10">
    <source>
        <dbReference type="ARBA" id="ARBA00073635"/>
    </source>
</evidence>
<evidence type="ECO:0000256" key="12">
    <source>
        <dbReference type="ARBA" id="ARBA00075328"/>
    </source>
</evidence>
<evidence type="ECO:0000256" key="4">
    <source>
        <dbReference type="ARBA" id="ARBA00022741"/>
    </source>
</evidence>
<dbReference type="GO" id="GO:0005829">
    <property type="term" value="C:cytosol"/>
    <property type="evidence" value="ECO:0007669"/>
    <property type="project" value="TreeGrafter"/>
</dbReference>
<evidence type="ECO:0000256" key="9">
    <source>
        <dbReference type="ARBA" id="ARBA00066884"/>
    </source>
</evidence>
<evidence type="ECO:0000256" key="6">
    <source>
        <dbReference type="ARBA" id="ARBA00052218"/>
    </source>
</evidence>
<organism evidence="15">
    <name type="scientific">Candidatus Tenderia electrophaga</name>
    <dbReference type="NCBI Taxonomy" id="1748243"/>
    <lineage>
        <taxon>Bacteria</taxon>
        <taxon>Pseudomonadati</taxon>
        <taxon>Pseudomonadota</taxon>
        <taxon>Gammaproteobacteria</taxon>
        <taxon>Candidatus Tenderiales</taxon>
        <taxon>Candidatus Tenderiaceae</taxon>
        <taxon>Candidatus Tenderia</taxon>
    </lineage>
</organism>
<gene>
    <name evidence="15" type="ORF">ENJ65_02495</name>
</gene>
<comment type="similarity">
    <text evidence="2">Belongs to the HesA/MoeB/ThiF family.</text>
</comment>
<dbReference type="GO" id="GO:0008146">
    <property type="term" value="F:sulfotransferase activity"/>
    <property type="evidence" value="ECO:0007669"/>
    <property type="project" value="TreeGrafter"/>
</dbReference>
<dbReference type="GO" id="GO:0008641">
    <property type="term" value="F:ubiquitin-like modifier activating enzyme activity"/>
    <property type="evidence" value="ECO:0007669"/>
    <property type="project" value="InterPro"/>
</dbReference>
<evidence type="ECO:0000256" key="3">
    <source>
        <dbReference type="ARBA" id="ARBA00022679"/>
    </source>
</evidence>
<feature type="domain" description="THIF-type NAD/FAD binding fold" evidence="14">
    <location>
        <begin position="14"/>
        <end position="250"/>
    </location>
</feature>
<comment type="pathway">
    <text evidence="1">Cofactor biosynthesis; molybdopterin biosynthesis.</text>
</comment>
<evidence type="ECO:0000256" key="7">
    <source>
        <dbReference type="ARBA" id="ARBA00055169"/>
    </source>
</evidence>
<evidence type="ECO:0000256" key="8">
    <source>
        <dbReference type="ARBA" id="ARBA00063809"/>
    </source>
</evidence>
<reference evidence="15" key="1">
    <citation type="journal article" date="2020" name="mSystems">
        <title>Genome- and Community-Level Interaction Insights into Carbon Utilization and Element Cycling Functions of Hydrothermarchaeota in Hydrothermal Sediment.</title>
        <authorList>
            <person name="Zhou Z."/>
            <person name="Liu Y."/>
            <person name="Xu W."/>
            <person name="Pan J."/>
            <person name="Luo Z.H."/>
            <person name="Li M."/>
        </authorList>
    </citation>
    <scope>NUCLEOTIDE SEQUENCE [LARGE SCALE GENOMIC DNA]</scope>
    <source>
        <strain evidence="15">HyVt-505</strain>
    </source>
</reference>
<evidence type="ECO:0000259" key="14">
    <source>
        <dbReference type="Pfam" id="PF00899"/>
    </source>
</evidence>
<dbReference type="Gene3D" id="3.40.50.720">
    <property type="entry name" value="NAD(P)-binding Rossmann-like Domain"/>
    <property type="match status" value="1"/>
</dbReference>
<dbReference type="AlphaFoldDB" id="A0A832N3L0"/>
<comment type="subunit">
    <text evidence="8">Homodimer. Forms a stable heterotetrameric complex of 2 MoeB and 2 MoaD during adenylation of MoaD.</text>
</comment>
<name>A0A832N3L0_9GAMM</name>
<comment type="catalytic activity">
    <reaction evidence="6">
        <text>[molybdopterin-synthase sulfur-carrier protein]-C-terminal Gly-Gly + ATP + H(+) = [molybdopterin-synthase sulfur-carrier protein]-C-terminal Gly-Gly-AMP + diphosphate</text>
        <dbReference type="Rhea" id="RHEA:43616"/>
        <dbReference type="Rhea" id="RHEA-COMP:12159"/>
        <dbReference type="Rhea" id="RHEA-COMP:12202"/>
        <dbReference type="ChEBI" id="CHEBI:15378"/>
        <dbReference type="ChEBI" id="CHEBI:30616"/>
        <dbReference type="ChEBI" id="CHEBI:33019"/>
        <dbReference type="ChEBI" id="CHEBI:90618"/>
        <dbReference type="ChEBI" id="CHEBI:90778"/>
        <dbReference type="EC" id="2.7.7.80"/>
    </reaction>
</comment>
<dbReference type="PANTHER" id="PTHR10953">
    <property type="entry name" value="UBIQUITIN-ACTIVATING ENZYME E1"/>
    <property type="match status" value="1"/>
</dbReference>
<dbReference type="InterPro" id="IPR035985">
    <property type="entry name" value="Ubiquitin-activating_enz"/>
</dbReference>
<dbReference type="GO" id="GO:0061605">
    <property type="term" value="F:molybdopterin-synthase adenylyltransferase activity"/>
    <property type="evidence" value="ECO:0007669"/>
    <property type="project" value="UniProtKB-EC"/>
</dbReference>
<dbReference type="Pfam" id="PF00899">
    <property type="entry name" value="ThiF"/>
    <property type="match status" value="1"/>
</dbReference>
<dbReference type="InterPro" id="IPR045886">
    <property type="entry name" value="ThiF/MoeB/HesA"/>
</dbReference>
<dbReference type="PANTHER" id="PTHR10953:SF102">
    <property type="entry name" value="ADENYLYLTRANSFERASE AND SULFURTRANSFERASE MOCS3"/>
    <property type="match status" value="1"/>
</dbReference>
<evidence type="ECO:0000256" key="13">
    <source>
        <dbReference type="ARBA" id="ARBA00078531"/>
    </source>
</evidence>
<dbReference type="EMBL" id="DRNF01000159">
    <property type="protein sequence ID" value="HHJ80483.1"/>
    <property type="molecule type" value="Genomic_DNA"/>
</dbReference>
<protein>
    <recommendedName>
        <fullName evidence="10">Molybdopterin-synthase adenylyltransferase</fullName>
        <ecNumber evidence="9">2.7.7.80</ecNumber>
    </recommendedName>
    <alternativeName>
        <fullName evidence="13">MoaD protein adenylase</fullName>
    </alternativeName>
    <alternativeName>
        <fullName evidence="11">Molybdopterin-converting factor subunit 1 adenylase</fullName>
    </alternativeName>
    <alternativeName>
        <fullName evidence="12">Sulfur carrier protein MoaD adenylyltransferase</fullName>
    </alternativeName>
</protein>
<dbReference type="Proteomes" id="UP000885832">
    <property type="component" value="Unassembled WGS sequence"/>
</dbReference>
<dbReference type="EC" id="2.7.7.80" evidence="9"/>
<accession>A0A832N3L0</accession>
<sequence>MSATELNNDQLNRYSRHLLLPEIDLTGQARLSQARAVIIGAGGLGSPVAMYLASSGVGHITIFDDDNVDLGNLQRQIAFTNNDIEKNKAQCLRNTLLALNPEIEVEAICHRADTTQLRQITKNTDVLIDCCDNFTSRFSINQTSIDSKTPLVSGAAIRFQGQVAVFDPRTNNAPCYQCLYNEDEPAQEQQTCRDRGVFAPLVGIIGSIQAAEALKVILNIGKPLTSKLLTIDTLSMSLRQLKLSKDPACPTCGSNK</sequence>
<dbReference type="InterPro" id="IPR000594">
    <property type="entry name" value="ThiF_NAD_FAD-bd"/>
</dbReference>
<evidence type="ECO:0000256" key="5">
    <source>
        <dbReference type="ARBA" id="ARBA00022840"/>
    </source>
</evidence>
<keyword evidence="3" id="KW-0808">Transferase</keyword>